<organism evidence="2 3">
    <name type="scientific">Reticulibacter mediterranei</name>
    <dbReference type="NCBI Taxonomy" id="2778369"/>
    <lineage>
        <taxon>Bacteria</taxon>
        <taxon>Bacillati</taxon>
        <taxon>Chloroflexota</taxon>
        <taxon>Ktedonobacteria</taxon>
        <taxon>Ktedonobacterales</taxon>
        <taxon>Reticulibacteraceae</taxon>
        <taxon>Reticulibacter</taxon>
    </lineage>
</organism>
<evidence type="ECO:0000313" key="2">
    <source>
        <dbReference type="EMBL" id="GHO98682.1"/>
    </source>
</evidence>
<dbReference type="AlphaFoldDB" id="A0A8J3IXN4"/>
<evidence type="ECO:0000256" key="1">
    <source>
        <dbReference type="SAM" id="MobiDB-lite"/>
    </source>
</evidence>
<feature type="compositionally biased region" description="Basic and acidic residues" evidence="1">
    <location>
        <begin position="1"/>
        <end position="12"/>
    </location>
</feature>
<accession>A0A8J3IXN4</accession>
<evidence type="ECO:0000313" key="3">
    <source>
        <dbReference type="Proteomes" id="UP000597444"/>
    </source>
</evidence>
<sequence>MHSTECSHRKAETCQWQKPAPQSTLPGFRHTWAETCPLNRQSEQQKPAHQNKRAGFCRTQTETRQKAELSLANPAET</sequence>
<gene>
    <name evidence="2" type="ORF">KSF_087300</name>
</gene>
<proteinExistence type="predicted"/>
<reference evidence="2" key="1">
    <citation type="submission" date="2020-10" db="EMBL/GenBank/DDBJ databases">
        <title>Taxonomic study of unclassified bacteria belonging to the class Ktedonobacteria.</title>
        <authorList>
            <person name="Yabe S."/>
            <person name="Wang C.M."/>
            <person name="Zheng Y."/>
            <person name="Sakai Y."/>
            <person name="Cavaletti L."/>
            <person name="Monciardini P."/>
            <person name="Donadio S."/>
        </authorList>
    </citation>
    <scope>NUCLEOTIDE SEQUENCE</scope>
    <source>
        <strain evidence="2">ID150040</strain>
    </source>
</reference>
<feature type="compositionally biased region" description="Polar residues" evidence="1">
    <location>
        <begin position="38"/>
        <end position="48"/>
    </location>
</feature>
<feature type="region of interest" description="Disordered" evidence="1">
    <location>
        <begin position="1"/>
        <end position="77"/>
    </location>
</feature>
<name>A0A8J3IXN4_9CHLR</name>
<keyword evidence="3" id="KW-1185">Reference proteome</keyword>
<dbReference type="EMBL" id="BNJK01000002">
    <property type="protein sequence ID" value="GHO98682.1"/>
    <property type="molecule type" value="Genomic_DNA"/>
</dbReference>
<feature type="compositionally biased region" description="Polar residues" evidence="1">
    <location>
        <begin position="14"/>
        <end position="25"/>
    </location>
</feature>
<dbReference type="Proteomes" id="UP000597444">
    <property type="component" value="Unassembled WGS sequence"/>
</dbReference>
<comment type="caution">
    <text evidence="2">The sequence shown here is derived from an EMBL/GenBank/DDBJ whole genome shotgun (WGS) entry which is preliminary data.</text>
</comment>
<protein>
    <submittedName>
        <fullName evidence="2">Uncharacterized protein</fullName>
    </submittedName>
</protein>